<dbReference type="SUPFAM" id="SSF53092">
    <property type="entry name" value="Creatinase/prolidase N-terminal domain"/>
    <property type="match status" value="1"/>
</dbReference>
<keyword evidence="8" id="KW-1185">Reference proteome</keyword>
<dbReference type="InterPro" id="IPR000994">
    <property type="entry name" value="Pept_M24"/>
</dbReference>
<evidence type="ECO:0000313" key="7">
    <source>
        <dbReference type="EMBL" id="KAK9718225.1"/>
    </source>
</evidence>
<dbReference type="SMART" id="SM01011">
    <property type="entry name" value="AMP_N"/>
    <property type="match status" value="1"/>
</dbReference>
<dbReference type="InterPro" id="IPR007865">
    <property type="entry name" value="Aminopep_P_N"/>
</dbReference>
<dbReference type="SUPFAM" id="SSF55920">
    <property type="entry name" value="Creatinase/aminopeptidase"/>
    <property type="match status" value="1"/>
</dbReference>
<gene>
    <name evidence="7" type="ORF">QE152_g23305</name>
</gene>
<keyword evidence="4" id="KW-0378">Hydrolase</keyword>
<comment type="cofactor">
    <cofactor evidence="1">
        <name>Mn(2+)</name>
        <dbReference type="ChEBI" id="CHEBI:29035"/>
    </cofactor>
</comment>
<evidence type="ECO:0000256" key="4">
    <source>
        <dbReference type="ARBA" id="ARBA00022801"/>
    </source>
</evidence>
<evidence type="ECO:0000256" key="3">
    <source>
        <dbReference type="ARBA" id="ARBA00022723"/>
    </source>
</evidence>
<dbReference type="GO" id="GO:0070006">
    <property type="term" value="F:metalloaminopeptidase activity"/>
    <property type="evidence" value="ECO:0007669"/>
    <property type="project" value="InterPro"/>
</dbReference>
<dbReference type="InterPro" id="IPR036005">
    <property type="entry name" value="Creatinase/aminopeptidase-like"/>
</dbReference>
<evidence type="ECO:0000313" key="8">
    <source>
        <dbReference type="Proteomes" id="UP001458880"/>
    </source>
</evidence>
<accession>A0AAW1KHY2</accession>
<reference evidence="7 8" key="1">
    <citation type="journal article" date="2024" name="BMC Genomics">
        <title>De novo assembly and annotation of Popillia japonica's genome with initial clues to its potential as an invasive pest.</title>
        <authorList>
            <person name="Cucini C."/>
            <person name="Boschi S."/>
            <person name="Funari R."/>
            <person name="Cardaioli E."/>
            <person name="Iannotti N."/>
            <person name="Marturano G."/>
            <person name="Paoli F."/>
            <person name="Bruttini M."/>
            <person name="Carapelli A."/>
            <person name="Frati F."/>
            <person name="Nardi F."/>
        </authorList>
    </citation>
    <scope>NUCLEOTIDE SEQUENCE [LARGE SCALE GENOMIC DNA]</scope>
    <source>
        <strain evidence="7">DMR45628</strain>
    </source>
</reference>
<dbReference type="Gene3D" id="3.90.230.10">
    <property type="entry name" value="Creatinase/methionine aminopeptidase superfamily"/>
    <property type="match status" value="1"/>
</dbReference>
<dbReference type="Proteomes" id="UP001458880">
    <property type="component" value="Unassembled WGS sequence"/>
</dbReference>
<keyword evidence="5" id="KW-0464">Manganese</keyword>
<keyword evidence="3" id="KW-0479">Metal-binding</keyword>
<dbReference type="EMBL" id="JASPKY010000230">
    <property type="protein sequence ID" value="KAK9718225.1"/>
    <property type="molecule type" value="Genomic_DNA"/>
</dbReference>
<evidence type="ECO:0000256" key="1">
    <source>
        <dbReference type="ARBA" id="ARBA00001936"/>
    </source>
</evidence>
<dbReference type="GO" id="GO:0030145">
    <property type="term" value="F:manganese ion binding"/>
    <property type="evidence" value="ECO:0007669"/>
    <property type="project" value="InterPro"/>
</dbReference>
<dbReference type="PANTHER" id="PTHR43226:SF4">
    <property type="entry name" value="XAA-PRO AMINOPEPTIDASE 3"/>
    <property type="match status" value="1"/>
</dbReference>
<dbReference type="AlphaFoldDB" id="A0AAW1KHY2"/>
<proteinExistence type="inferred from homology"/>
<evidence type="ECO:0000259" key="6">
    <source>
        <dbReference type="SMART" id="SM01011"/>
    </source>
</evidence>
<comment type="caution">
    <text evidence="7">The sequence shown here is derived from an EMBL/GenBank/DDBJ whole genome shotgun (WGS) entry which is preliminary data.</text>
</comment>
<evidence type="ECO:0000256" key="2">
    <source>
        <dbReference type="ARBA" id="ARBA00008766"/>
    </source>
</evidence>
<protein>
    <submittedName>
        <fullName evidence="7">Aminopeptidase P, N-terminal domain</fullName>
    </submittedName>
</protein>
<dbReference type="InterPro" id="IPR029149">
    <property type="entry name" value="Creatin/AminoP/Spt16_N"/>
</dbReference>
<keyword evidence="7" id="KW-0031">Aminopeptidase</keyword>
<dbReference type="Gene3D" id="3.40.350.10">
    <property type="entry name" value="Creatinase/prolidase N-terminal domain"/>
    <property type="match status" value="1"/>
</dbReference>
<dbReference type="Pfam" id="PF00557">
    <property type="entry name" value="Peptidase_M24"/>
    <property type="match status" value="1"/>
</dbReference>
<dbReference type="Pfam" id="PF05195">
    <property type="entry name" value="AMP_N"/>
    <property type="match status" value="1"/>
</dbReference>
<keyword evidence="7" id="KW-0645">Protease</keyword>
<dbReference type="PANTHER" id="PTHR43226">
    <property type="entry name" value="XAA-PRO AMINOPEPTIDASE 3"/>
    <property type="match status" value="1"/>
</dbReference>
<organism evidence="7 8">
    <name type="scientific">Popillia japonica</name>
    <name type="common">Japanese beetle</name>
    <dbReference type="NCBI Taxonomy" id="7064"/>
    <lineage>
        <taxon>Eukaryota</taxon>
        <taxon>Metazoa</taxon>
        <taxon>Ecdysozoa</taxon>
        <taxon>Arthropoda</taxon>
        <taxon>Hexapoda</taxon>
        <taxon>Insecta</taxon>
        <taxon>Pterygota</taxon>
        <taxon>Neoptera</taxon>
        <taxon>Endopterygota</taxon>
        <taxon>Coleoptera</taxon>
        <taxon>Polyphaga</taxon>
        <taxon>Scarabaeiformia</taxon>
        <taxon>Scarabaeidae</taxon>
        <taxon>Rutelinae</taxon>
        <taxon>Popillia</taxon>
    </lineage>
</organism>
<comment type="similarity">
    <text evidence="2">Belongs to the peptidase M24B family.</text>
</comment>
<sequence length="482" mass="54793">MFNLSYKLCVRIQQKRDVFRYFCSKSPKSKLHKTESKHIKKSYGQPTAETHSYLLKHGEVTPGISRQEYQERRQNLVEIIVNYSSKNSKKSNTHLIVIPSATKQFMSDKIPYVFRQNSDFLYLSGCLEPDSCLVLAASESATQHRATLFMREKDEHAETWDGPRTGPEEAVNLFGVDQALSTNELENFFNCYMKTPHSTAIWYDVVNPVQPKVHELLSSFFKTTENKRWESPKAFVHRLRVVKSPAEQALMQKTCDIASDAIIKTIASSKPGISEHQIFATVDYECRMNGAEMLAYPPVVAGVLMDAGCEYHGYSSDITRTWPVNGKFNAEQKCLYDVVLDVQQDLIKMLENFPSLDKLFDYMCLLLGQRLQEVGLISKKADTNYLVRTAFQFCPHHVSHYLGMDVHDTPTVPRSVKVVPGMVVTVEPGLYFNEKLQVPKQFHGLGIRIEDDVLITEDGPVVLTKKCPKSVEDIEKIASKDS</sequence>
<dbReference type="CDD" id="cd01087">
    <property type="entry name" value="Prolidase"/>
    <property type="match status" value="1"/>
</dbReference>
<dbReference type="GO" id="GO:0006508">
    <property type="term" value="P:proteolysis"/>
    <property type="evidence" value="ECO:0007669"/>
    <property type="project" value="TreeGrafter"/>
</dbReference>
<dbReference type="GO" id="GO:0005739">
    <property type="term" value="C:mitochondrion"/>
    <property type="evidence" value="ECO:0007669"/>
    <property type="project" value="TreeGrafter"/>
</dbReference>
<feature type="domain" description="Aminopeptidase P N-terminal" evidence="6">
    <location>
        <begin position="64"/>
        <end position="210"/>
    </location>
</feature>
<dbReference type="InterPro" id="IPR052433">
    <property type="entry name" value="X-Pro_dipept-like"/>
</dbReference>
<name>A0AAW1KHY2_POPJA</name>
<evidence type="ECO:0000256" key="5">
    <source>
        <dbReference type="ARBA" id="ARBA00023211"/>
    </source>
</evidence>